<reference evidence="23" key="1">
    <citation type="journal article" date="2004" name="DNA Res.">
        <title>Complete genome sequence of Yersinia pestis strain 91001, an isolate avirulent to humans.</title>
        <authorList>
            <person name="Song Y."/>
            <person name="Tong Z."/>
            <person name="Wang J."/>
            <person name="Wang L."/>
            <person name="Guo Z."/>
            <person name="Han Y."/>
            <person name="Zhang J."/>
            <person name="Pei D."/>
            <person name="Zhou D."/>
            <person name="Qin H."/>
            <person name="Pang X."/>
            <person name="Han Y."/>
            <person name="Zhai J."/>
            <person name="Li M."/>
            <person name="Cui B."/>
            <person name="Qi Z."/>
            <person name="Jin L."/>
            <person name="Dai R."/>
            <person name="Chen F."/>
            <person name="Li S."/>
            <person name="Ye C."/>
            <person name="Du Z."/>
            <person name="Lin W."/>
            <person name="Wang J."/>
            <person name="Yu J."/>
            <person name="Yang H."/>
            <person name="Wang J."/>
            <person name="Huang P."/>
            <person name="Yang R."/>
        </authorList>
    </citation>
    <scope>NUCLEOTIDE SEQUENCE [LARGE SCALE GENOMIC DNA]</scope>
    <source>
        <strain evidence="23">91001 / Biovar Mediaevalis</strain>
    </source>
</reference>
<evidence type="ECO:0000256" key="13">
    <source>
        <dbReference type="ARBA" id="ARBA00022989"/>
    </source>
</evidence>
<keyword evidence="11" id="KW-0862">Zinc</keyword>
<proteinExistence type="predicted"/>
<dbReference type="InterPro" id="IPR029151">
    <property type="entry name" value="Sensor-like_sf"/>
</dbReference>
<evidence type="ECO:0000256" key="15">
    <source>
        <dbReference type="ARBA" id="ARBA00023016"/>
    </source>
</evidence>
<dbReference type="InterPro" id="IPR036097">
    <property type="entry name" value="HisK_dim/P_sf"/>
</dbReference>
<dbReference type="InterPro" id="IPR013767">
    <property type="entry name" value="PAS_fold"/>
</dbReference>
<dbReference type="SUPFAM" id="SSF55874">
    <property type="entry name" value="ATPase domain of HSP90 chaperone/DNA topoisomerase II/histidine kinase"/>
    <property type="match status" value="1"/>
</dbReference>
<sequence>MRRVKESKGKSNLFSVIPYGFFVGLVIILIAVIITMAIKDLNRGRNIEFQTLLEKSAVLIRSFESSSRTGMGMSWRQRQTLMEEMAYQPGVIYIAVTDLSGKILAHSNPARVGTQLYSPQEMADLNVQLAEQWRIAAFLDEDNKSQDAFEVYRFFKPLRRNNTHQSHMNMVRRSNVAATQDNNDKYENQSVIFTAFDTEALDAMQAKDIRNTIIFLSILSMLALAGILALFWARRYQLSRRQLQDSKAISTEIINNLPIGLITTNEEQLISVVNHTAEKIFGISKDILTGQNIHQALPPEWNLLVKKSQRHQPVIEHEIDYKLKEGLIIPLSISVANIVNHNGSFLGNIFIFRDMREVRQLQEEIRRKEKLVAIGNLAAGVAHEIRNPLSSIKGFAKYFEGHSPQGSEEQELAKVMIKEVDRLNRAVTELLGLVRPSDLRIQLVNINEIIAHSLHLIRQDADSKKITIQFISNENLPRVEIDPDRFTQALLNLYLNAIQAMGRAGTLEIALALVEESKLRISVIDTGKGIRAEDLENIFNPYFTTKASGTGLGLAIVQKVIEEHQGRITVTSHPQSGTRFDMTIPLVQRGQYRPDGQEQKASNNDNT</sequence>
<keyword evidence="10 22" id="KW-0418">Kinase</keyword>
<dbReference type="SUPFAM" id="SSF55785">
    <property type="entry name" value="PYP-like sensor domain (PAS domain)"/>
    <property type="match status" value="1"/>
</dbReference>
<evidence type="ECO:0000259" key="21">
    <source>
        <dbReference type="PROSITE" id="PS50113"/>
    </source>
</evidence>
<dbReference type="InterPro" id="IPR035965">
    <property type="entry name" value="PAS-like_dom_sf"/>
</dbReference>
<dbReference type="AlphaFoldDB" id="A0A0H2W1R8"/>
<dbReference type="Pfam" id="PF00989">
    <property type="entry name" value="PAS"/>
    <property type="match status" value="1"/>
</dbReference>
<gene>
    <name evidence="22" type="primary">baeS2</name>
    <name evidence="22" type="ordered locus">YP_0984</name>
</gene>
<keyword evidence="6" id="KW-0597">Phosphoprotein</keyword>
<accession>A0A0H2W1R8</accession>
<protein>
    <recommendedName>
        <fullName evidence="17">Sensor histidine kinase ZraS</fullName>
        <ecNumber evidence="3">2.7.13.3</ecNumber>
    </recommendedName>
</protein>
<evidence type="ECO:0000256" key="9">
    <source>
        <dbReference type="ARBA" id="ARBA00022741"/>
    </source>
</evidence>
<evidence type="ECO:0000256" key="4">
    <source>
        <dbReference type="ARBA" id="ARBA00022475"/>
    </source>
</evidence>
<dbReference type="PROSITE" id="PS50112">
    <property type="entry name" value="PAS"/>
    <property type="match status" value="1"/>
</dbReference>
<keyword evidence="12" id="KW-0067">ATP-binding</keyword>
<keyword evidence="5" id="KW-0997">Cell inner membrane</keyword>
<dbReference type="HOGENOM" id="CLU_000445_89_29_6"/>
<dbReference type="InterPro" id="IPR000700">
    <property type="entry name" value="PAS-assoc_C"/>
</dbReference>
<dbReference type="SMART" id="SM00387">
    <property type="entry name" value="HATPase_c"/>
    <property type="match status" value="1"/>
</dbReference>
<dbReference type="GO" id="GO:0005524">
    <property type="term" value="F:ATP binding"/>
    <property type="evidence" value="ECO:0007669"/>
    <property type="project" value="UniProtKB-KW"/>
</dbReference>
<evidence type="ECO:0000313" key="22">
    <source>
        <dbReference type="EMBL" id="AAS61236.1"/>
    </source>
</evidence>
<dbReference type="EMBL" id="AE017042">
    <property type="protein sequence ID" value="AAS61236.1"/>
    <property type="molecule type" value="Genomic_DNA"/>
</dbReference>
<dbReference type="SMART" id="SM00388">
    <property type="entry name" value="HisKA"/>
    <property type="match status" value="1"/>
</dbReference>
<keyword evidence="4" id="KW-1003">Cell membrane</keyword>
<dbReference type="PANTHER" id="PTHR43065:SF54">
    <property type="entry name" value="SENSOR PROTEIN ZRAS"/>
    <property type="match status" value="1"/>
</dbReference>
<evidence type="ECO:0000256" key="7">
    <source>
        <dbReference type="ARBA" id="ARBA00022679"/>
    </source>
</evidence>
<dbReference type="EC" id="2.7.13.3" evidence="3"/>
<dbReference type="InterPro" id="IPR005467">
    <property type="entry name" value="His_kinase_dom"/>
</dbReference>
<dbReference type="Gene3D" id="3.30.450.20">
    <property type="entry name" value="PAS domain"/>
    <property type="match status" value="1"/>
</dbReference>
<dbReference type="Proteomes" id="UP000001019">
    <property type="component" value="Chromosome"/>
</dbReference>
<dbReference type="SUPFAM" id="SSF47384">
    <property type="entry name" value="Homodimeric domain of signal transducing histidine kinase"/>
    <property type="match status" value="1"/>
</dbReference>
<dbReference type="SUPFAM" id="SSF103190">
    <property type="entry name" value="Sensory domain-like"/>
    <property type="match status" value="1"/>
</dbReference>
<dbReference type="InterPro" id="IPR033463">
    <property type="entry name" value="sCache_3"/>
</dbReference>
<feature type="domain" description="PAS" evidence="20">
    <location>
        <begin position="246"/>
        <end position="318"/>
    </location>
</feature>
<dbReference type="InterPro" id="IPR004358">
    <property type="entry name" value="Sig_transdc_His_kin-like_C"/>
</dbReference>
<evidence type="ECO:0000256" key="5">
    <source>
        <dbReference type="ARBA" id="ARBA00022519"/>
    </source>
</evidence>
<evidence type="ECO:0000256" key="12">
    <source>
        <dbReference type="ARBA" id="ARBA00022840"/>
    </source>
</evidence>
<organism evidence="22 23">
    <name type="scientific">Yersinia pestis</name>
    <dbReference type="NCBI Taxonomy" id="632"/>
    <lineage>
        <taxon>Bacteria</taxon>
        <taxon>Pseudomonadati</taxon>
        <taxon>Pseudomonadota</taxon>
        <taxon>Gammaproteobacteria</taxon>
        <taxon>Enterobacterales</taxon>
        <taxon>Yersiniaceae</taxon>
        <taxon>Yersinia</taxon>
    </lineage>
</organism>
<name>A0A0H2W1R8_YERPE</name>
<dbReference type="KEGG" id="ypm:YP_0984"/>
<keyword evidence="7" id="KW-0808">Transferase</keyword>
<comment type="catalytic activity">
    <reaction evidence="1">
        <text>ATP + protein L-histidine = ADP + protein N-phospho-L-histidine.</text>
        <dbReference type="EC" id="2.7.13.3"/>
    </reaction>
</comment>
<evidence type="ECO:0000256" key="2">
    <source>
        <dbReference type="ARBA" id="ARBA00004429"/>
    </source>
</evidence>
<dbReference type="InterPro" id="IPR003594">
    <property type="entry name" value="HATPase_dom"/>
</dbReference>
<evidence type="ECO:0000259" key="20">
    <source>
        <dbReference type="PROSITE" id="PS50112"/>
    </source>
</evidence>
<comment type="subcellular location">
    <subcellularLocation>
        <location evidence="2">Cell inner membrane</location>
        <topology evidence="2">Multi-pass membrane protein</topology>
    </subcellularLocation>
</comment>
<dbReference type="NCBIfam" id="TIGR00229">
    <property type="entry name" value="sensory_box"/>
    <property type="match status" value="1"/>
</dbReference>
<dbReference type="Gene3D" id="1.10.287.130">
    <property type="match status" value="1"/>
</dbReference>
<evidence type="ECO:0000256" key="16">
    <source>
        <dbReference type="ARBA" id="ARBA00023136"/>
    </source>
</evidence>
<dbReference type="InterPro" id="IPR036890">
    <property type="entry name" value="HATPase_C_sf"/>
</dbReference>
<keyword evidence="16 18" id="KW-0472">Membrane</keyword>
<evidence type="ECO:0000256" key="18">
    <source>
        <dbReference type="SAM" id="Phobius"/>
    </source>
</evidence>
<dbReference type="CDD" id="cd00082">
    <property type="entry name" value="HisKA"/>
    <property type="match status" value="1"/>
</dbReference>
<evidence type="ECO:0000256" key="17">
    <source>
        <dbReference type="ARBA" id="ARBA00044982"/>
    </source>
</evidence>
<dbReference type="Pfam" id="PF02518">
    <property type="entry name" value="HATPase_c"/>
    <property type="match status" value="1"/>
</dbReference>
<dbReference type="InterPro" id="IPR003661">
    <property type="entry name" value="HisK_dim/P_dom"/>
</dbReference>
<feature type="transmembrane region" description="Helical" evidence="18">
    <location>
        <begin position="12"/>
        <end position="38"/>
    </location>
</feature>
<feature type="domain" description="PAC" evidence="21">
    <location>
        <begin position="315"/>
        <end position="367"/>
    </location>
</feature>
<feature type="domain" description="Histidine kinase" evidence="19">
    <location>
        <begin position="380"/>
        <end position="588"/>
    </location>
</feature>
<evidence type="ECO:0000259" key="19">
    <source>
        <dbReference type="PROSITE" id="PS50109"/>
    </source>
</evidence>
<dbReference type="PROSITE" id="PS50113">
    <property type="entry name" value="PAC"/>
    <property type="match status" value="1"/>
</dbReference>
<evidence type="ECO:0000256" key="8">
    <source>
        <dbReference type="ARBA" id="ARBA00022692"/>
    </source>
</evidence>
<dbReference type="Pfam" id="PF17203">
    <property type="entry name" value="sCache_3_2"/>
    <property type="match status" value="1"/>
</dbReference>
<dbReference type="Gene3D" id="3.30.565.10">
    <property type="entry name" value="Histidine kinase-like ATPase, C-terminal domain"/>
    <property type="match status" value="1"/>
</dbReference>
<evidence type="ECO:0000256" key="14">
    <source>
        <dbReference type="ARBA" id="ARBA00023012"/>
    </source>
</evidence>
<evidence type="ECO:0000256" key="1">
    <source>
        <dbReference type="ARBA" id="ARBA00000085"/>
    </source>
</evidence>
<dbReference type="InterPro" id="IPR000014">
    <property type="entry name" value="PAS"/>
</dbReference>
<evidence type="ECO:0000256" key="6">
    <source>
        <dbReference type="ARBA" id="ARBA00022553"/>
    </source>
</evidence>
<dbReference type="SMART" id="SM00091">
    <property type="entry name" value="PAS"/>
    <property type="match status" value="1"/>
</dbReference>
<keyword evidence="15" id="KW-0346">Stress response</keyword>
<keyword evidence="9" id="KW-0547">Nucleotide-binding</keyword>
<evidence type="ECO:0000313" key="23">
    <source>
        <dbReference type="Proteomes" id="UP000001019"/>
    </source>
</evidence>
<dbReference type="PROSITE" id="PS50109">
    <property type="entry name" value="HIS_KIN"/>
    <property type="match status" value="1"/>
</dbReference>
<evidence type="ECO:0000256" key="10">
    <source>
        <dbReference type="ARBA" id="ARBA00022777"/>
    </source>
</evidence>
<evidence type="ECO:0000256" key="11">
    <source>
        <dbReference type="ARBA" id="ARBA00022833"/>
    </source>
</evidence>
<dbReference type="GO" id="GO:0005886">
    <property type="term" value="C:plasma membrane"/>
    <property type="evidence" value="ECO:0007669"/>
    <property type="project" value="UniProtKB-SubCell"/>
</dbReference>
<evidence type="ECO:0000256" key="3">
    <source>
        <dbReference type="ARBA" id="ARBA00012438"/>
    </source>
</evidence>
<dbReference type="GO" id="GO:0000155">
    <property type="term" value="F:phosphorelay sensor kinase activity"/>
    <property type="evidence" value="ECO:0007669"/>
    <property type="project" value="InterPro"/>
</dbReference>
<keyword evidence="13 18" id="KW-1133">Transmembrane helix</keyword>
<feature type="transmembrane region" description="Helical" evidence="18">
    <location>
        <begin position="213"/>
        <end position="233"/>
    </location>
</feature>
<dbReference type="PRINTS" id="PR00344">
    <property type="entry name" value="BCTRLSENSOR"/>
</dbReference>
<dbReference type="GO" id="GO:0006355">
    <property type="term" value="P:regulation of DNA-templated transcription"/>
    <property type="evidence" value="ECO:0007669"/>
    <property type="project" value="InterPro"/>
</dbReference>
<keyword evidence="8 18" id="KW-0812">Transmembrane</keyword>
<dbReference type="CDD" id="cd00130">
    <property type="entry name" value="PAS"/>
    <property type="match status" value="1"/>
</dbReference>
<dbReference type="PANTHER" id="PTHR43065">
    <property type="entry name" value="SENSOR HISTIDINE KINASE"/>
    <property type="match status" value="1"/>
</dbReference>
<dbReference type="Pfam" id="PF00512">
    <property type="entry name" value="HisKA"/>
    <property type="match status" value="1"/>
</dbReference>
<dbReference type="EnsemblBacteria" id="AAS61236">
    <property type="protein sequence ID" value="AAS61236"/>
    <property type="gene ID" value="YP_0984"/>
</dbReference>
<keyword evidence="14" id="KW-0902">Two-component regulatory system</keyword>